<accession>A0AAV4CX10</accession>
<organism evidence="1 2">
    <name type="scientific">Plakobranchus ocellatus</name>
    <dbReference type="NCBI Taxonomy" id="259542"/>
    <lineage>
        <taxon>Eukaryota</taxon>
        <taxon>Metazoa</taxon>
        <taxon>Spiralia</taxon>
        <taxon>Lophotrochozoa</taxon>
        <taxon>Mollusca</taxon>
        <taxon>Gastropoda</taxon>
        <taxon>Heterobranchia</taxon>
        <taxon>Euthyneura</taxon>
        <taxon>Panpulmonata</taxon>
        <taxon>Sacoglossa</taxon>
        <taxon>Placobranchoidea</taxon>
        <taxon>Plakobranchidae</taxon>
        <taxon>Plakobranchus</taxon>
    </lineage>
</organism>
<dbReference type="PANTHER" id="PTHR37162">
    <property type="entry name" value="HAT FAMILY DIMERISATION DOMAINCONTAINING PROTEIN-RELATED"/>
    <property type="match status" value="1"/>
</dbReference>
<dbReference type="PANTHER" id="PTHR37162:SF1">
    <property type="entry name" value="BED-TYPE DOMAIN-CONTAINING PROTEIN"/>
    <property type="match status" value="1"/>
</dbReference>
<gene>
    <name evidence="1" type="ORF">PoB_006294400</name>
</gene>
<name>A0AAV4CX10_9GAST</name>
<dbReference type="AlphaFoldDB" id="A0AAV4CX10"/>
<protein>
    <submittedName>
        <fullName evidence="1">Uncharacterized protein</fullName>
    </submittedName>
</protein>
<keyword evidence="2" id="KW-1185">Reference proteome</keyword>
<evidence type="ECO:0000313" key="1">
    <source>
        <dbReference type="EMBL" id="GFO36439.1"/>
    </source>
</evidence>
<dbReference type="Proteomes" id="UP000735302">
    <property type="component" value="Unassembled WGS sequence"/>
</dbReference>
<comment type="caution">
    <text evidence="1">The sequence shown here is derived from an EMBL/GenBank/DDBJ whole genome shotgun (WGS) entry which is preliminary data.</text>
</comment>
<evidence type="ECO:0000313" key="2">
    <source>
        <dbReference type="Proteomes" id="UP000735302"/>
    </source>
</evidence>
<proteinExistence type="predicted"/>
<reference evidence="1 2" key="1">
    <citation type="journal article" date="2021" name="Elife">
        <title>Chloroplast acquisition without the gene transfer in kleptoplastic sea slugs, Plakobranchus ocellatus.</title>
        <authorList>
            <person name="Maeda T."/>
            <person name="Takahashi S."/>
            <person name="Yoshida T."/>
            <person name="Shimamura S."/>
            <person name="Takaki Y."/>
            <person name="Nagai Y."/>
            <person name="Toyoda A."/>
            <person name="Suzuki Y."/>
            <person name="Arimoto A."/>
            <person name="Ishii H."/>
            <person name="Satoh N."/>
            <person name="Nishiyama T."/>
            <person name="Hasebe M."/>
            <person name="Maruyama T."/>
            <person name="Minagawa J."/>
            <person name="Obokata J."/>
            <person name="Shigenobu S."/>
        </authorList>
    </citation>
    <scope>NUCLEOTIDE SEQUENCE [LARGE SCALE GENOMIC DNA]</scope>
</reference>
<dbReference type="EMBL" id="BLXT01007068">
    <property type="protein sequence ID" value="GFO36439.1"/>
    <property type="molecule type" value="Genomic_DNA"/>
</dbReference>
<sequence length="218" mass="24827">MAKRQDIVCRGDSFDDGDSVNSWRQEWCDKTANGRRPGEFIRKLDKKGQSWCSLCEKEVSYANRGYSALSAHVNRTIHKETLKLRQENQTLRGSRSNVFRSLGNSVDNDKGYGVHPFIAISFLDLTEENRRVPVDDTDRAKNQEAMILSFIAENKLPLSIFTPFLGVAEELTKDPEAFRRVCLDHTTASYKMKYGSAKTIKDDLLEALRKCKVSLNID</sequence>